<evidence type="ECO:0000256" key="3">
    <source>
        <dbReference type="ARBA" id="ARBA00004524"/>
    </source>
</evidence>
<evidence type="ECO:0000256" key="23">
    <source>
        <dbReference type="ARBA" id="ARBA00047855"/>
    </source>
</evidence>
<comment type="cofactor">
    <cofactor evidence="1 33 34">
        <name>FAD</name>
        <dbReference type="ChEBI" id="CHEBI:57692"/>
    </cofactor>
</comment>
<evidence type="ECO:0000256" key="2">
    <source>
        <dbReference type="ARBA" id="ARBA00004389"/>
    </source>
</evidence>
<evidence type="ECO:0000256" key="33">
    <source>
        <dbReference type="PIRNR" id="PIRNR000332"/>
    </source>
</evidence>
<evidence type="ECO:0000256" key="19">
    <source>
        <dbReference type="ARBA" id="ARBA00045957"/>
    </source>
</evidence>
<evidence type="ECO:0000256" key="20">
    <source>
        <dbReference type="ARBA" id="ARBA00047338"/>
    </source>
</evidence>
<evidence type="ECO:0000256" key="4">
    <source>
        <dbReference type="ARBA" id="ARBA00009183"/>
    </source>
</evidence>
<keyword evidence="38" id="KW-1185">Reference proteome</keyword>
<evidence type="ECO:0000313" key="39">
    <source>
        <dbReference type="WBParaSite" id="DME_0000767001-mRNA-1"/>
    </source>
</evidence>
<evidence type="ECO:0000313" key="37">
    <source>
        <dbReference type="Proteomes" id="UP000038040"/>
    </source>
</evidence>
<dbReference type="GO" id="GO:0050661">
    <property type="term" value="F:NADP binding"/>
    <property type="evidence" value="ECO:0007669"/>
    <property type="project" value="InterPro"/>
</dbReference>
<evidence type="ECO:0000256" key="34">
    <source>
        <dbReference type="RuleBase" id="RU361177"/>
    </source>
</evidence>
<evidence type="ECO:0000256" key="24">
    <source>
        <dbReference type="ARBA" id="ARBA00047864"/>
    </source>
</evidence>
<comment type="catalytic activity">
    <reaction evidence="28">
        <text>octan-3-one + NADPH + O2 + H(+) = ethyl hexanoate + NADP(+) + H2O</text>
        <dbReference type="Rhea" id="RHEA:54856"/>
        <dbReference type="ChEBI" id="CHEBI:15377"/>
        <dbReference type="ChEBI" id="CHEBI:15378"/>
        <dbReference type="ChEBI" id="CHEBI:15379"/>
        <dbReference type="ChEBI" id="CHEBI:57783"/>
        <dbReference type="ChEBI" id="CHEBI:58349"/>
        <dbReference type="ChEBI" id="CHEBI:80946"/>
        <dbReference type="ChEBI" id="CHEBI:86055"/>
    </reaction>
    <physiologicalReaction direction="left-to-right" evidence="28">
        <dbReference type="Rhea" id="RHEA:54857"/>
    </physiologicalReaction>
</comment>
<evidence type="ECO:0000256" key="21">
    <source>
        <dbReference type="ARBA" id="ARBA00047426"/>
    </source>
</evidence>
<dbReference type="InterPro" id="IPR002257">
    <property type="entry name" value="Flavin_mOase_5"/>
</dbReference>
<dbReference type="Proteomes" id="UP000274756">
    <property type="component" value="Unassembled WGS sequence"/>
</dbReference>
<evidence type="ECO:0000256" key="35">
    <source>
        <dbReference type="SAM" id="Phobius"/>
    </source>
</evidence>
<keyword evidence="16" id="KW-0443">Lipid metabolism</keyword>
<evidence type="ECO:0000256" key="27">
    <source>
        <dbReference type="ARBA" id="ARBA00048088"/>
    </source>
</evidence>
<reference evidence="39" key="1">
    <citation type="submission" date="2017-02" db="UniProtKB">
        <authorList>
            <consortium name="WormBaseParasite"/>
        </authorList>
    </citation>
    <scope>IDENTIFICATION</scope>
</reference>
<evidence type="ECO:0000256" key="13">
    <source>
        <dbReference type="ARBA" id="ARBA00022989"/>
    </source>
</evidence>
<comment type="catalytic activity">
    <reaction evidence="29">
        <text>(2E)-geranial + NADPH + O2 + H(+) = (1E)-2,6-dimethylhepta-1,5-dien-1-yl formate + NADP(+) + H2O</text>
        <dbReference type="Rhea" id="RHEA:54860"/>
        <dbReference type="ChEBI" id="CHEBI:15377"/>
        <dbReference type="ChEBI" id="CHEBI:15378"/>
        <dbReference type="ChEBI" id="CHEBI:15379"/>
        <dbReference type="ChEBI" id="CHEBI:16980"/>
        <dbReference type="ChEBI" id="CHEBI:57783"/>
        <dbReference type="ChEBI" id="CHEBI:58349"/>
        <dbReference type="ChEBI" id="CHEBI:138375"/>
    </reaction>
    <physiologicalReaction direction="left-to-right" evidence="29">
        <dbReference type="Rhea" id="RHEA:54861"/>
    </physiologicalReaction>
</comment>
<dbReference type="GO" id="GO:0005789">
    <property type="term" value="C:endoplasmic reticulum membrane"/>
    <property type="evidence" value="ECO:0007669"/>
    <property type="project" value="UniProtKB-SubCell"/>
</dbReference>
<keyword evidence="10 33" id="KW-0274">FAD</keyword>
<dbReference type="InterPro" id="IPR000960">
    <property type="entry name" value="Flavin_mOase"/>
</dbReference>
<evidence type="ECO:0000256" key="32">
    <source>
        <dbReference type="ARBA" id="ARBA00049475"/>
    </source>
</evidence>
<sequence>MRVCVIGGGVSGLPAIKECLTQGFEVVAYERTSDIGGLWNYRPEMNEGGTVMKSTVVNTSKEMMAYSDFPPPAHYPNFAHHSLIMEYLREYAKKFDLCQYIKFNTNVDEVILRFLKLSGMTSAVEFFDFAILCTGHHSFPSYPTIEGNEKFKGRTLHAHQYRDSSGFEDKNVVIVGMGNSSLDIAAELARVAKSARAWIFNRVFQAGMPYDAKLMTRFYYKLMDILPWTIVNDFMEYRLQQRIDHDLYGLRPNHRFFQQHPTLSDELPNLLCSGRIVITEDVDCFNETSVAVKGGKHFSADIVIYATGYTFKFPFLKPQSAIPIKEHEADLYKYVFPLDYPTLAVVGLVQPIGSIAPISEMQARWIAAVFRGQVKLPSKVEMHADIEQKRAELRRRYYKSPKHTIQVDYIKYMDEIADLVGCKPQLKKYFLTDPKFFLQLFVGANAPYVYRLDGPGAWDEAKLTITELPNRIKLPLKNRECKVRRHKRRGKIDEYFRYGSMKWLSGWTCLILTTGLWTFCSGPAGLSILSYSLYVLTFLILFSFMLLWFDFQYDMATIF</sequence>
<dbReference type="GO" id="GO:0034899">
    <property type="term" value="F:trimethylamine monooxygenase activity"/>
    <property type="evidence" value="ECO:0007669"/>
    <property type="project" value="UniProtKB-EC"/>
</dbReference>
<feature type="transmembrane region" description="Helical" evidence="35">
    <location>
        <begin position="531"/>
        <end position="549"/>
    </location>
</feature>
<proteinExistence type="inferred from homology"/>
<comment type="catalytic activity">
    <reaction evidence="20">
        <text>hypotaurine + NADH + O2 + H(+) = taurine + NAD(+) + H2O</text>
        <dbReference type="Rhea" id="RHEA:74111"/>
        <dbReference type="ChEBI" id="CHEBI:15377"/>
        <dbReference type="ChEBI" id="CHEBI:15378"/>
        <dbReference type="ChEBI" id="CHEBI:15379"/>
        <dbReference type="ChEBI" id="CHEBI:57540"/>
        <dbReference type="ChEBI" id="CHEBI:57853"/>
        <dbReference type="ChEBI" id="CHEBI:57945"/>
        <dbReference type="ChEBI" id="CHEBI:507393"/>
        <dbReference type="EC" id="1.14.13.8"/>
    </reaction>
    <physiologicalReaction direction="left-to-right" evidence="20">
        <dbReference type="Rhea" id="RHEA:74112"/>
    </physiologicalReaction>
</comment>
<comment type="catalytic activity">
    <reaction evidence="24">
        <text>NADPH + O2 + H(+) = H2O2 + NADP(+)</text>
        <dbReference type="Rhea" id="RHEA:11260"/>
        <dbReference type="ChEBI" id="CHEBI:15378"/>
        <dbReference type="ChEBI" id="CHEBI:15379"/>
        <dbReference type="ChEBI" id="CHEBI:16240"/>
        <dbReference type="ChEBI" id="CHEBI:57783"/>
        <dbReference type="ChEBI" id="CHEBI:58349"/>
        <dbReference type="EC" id="1.6.3.1"/>
    </reaction>
    <physiologicalReaction direction="left-to-right" evidence="24">
        <dbReference type="Rhea" id="RHEA:11261"/>
    </physiologicalReaction>
</comment>
<evidence type="ECO:0000256" key="15">
    <source>
        <dbReference type="ARBA" id="ARBA00023033"/>
    </source>
</evidence>
<evidence type="ECO:0000313" key="36">
    <source>
        <dbReference type="EMBL" id="VDN60131.1"/>
    </source>
</evidence>
<evidence type="ECO:0000256" key="6">
    <source>
        <dbReference type="ARBA" id="ARBA00022553"/>
    </source>
</evidence>
<evidence type="ECO:0000256" key="18">
    <source>
        <dbReference type="ARBA" id="ARBA00045722"/>
    </source>
</evidence>
<evidence type="ECO:0000256" key="30">
    <source>
        <dbReference type="ARBA" id="ARBA00048990"/>
    </source>
</evidence>
<gene>
    <name evidence="36" type="ORF">DME_LOCUS10104</name>
</gene>
<evidence type="ECO:0000313" key="38">
    <source>
        <dbReference type="Proteomes" id="UP000274756"/>
    </source>
</evidence>
<dbReference type="Pfam" id="PF00743">
    <property type="entry name" value="FMO-like"/>
    <property type="match status" value="1"/>
</dbReference>
<protein>
    <recommendedName>
        <fullName evidence="34">Flavin-containing monooxygenase</fullName>
        <ecNumber evidence="34">1.-.-.-</ecNumber>
    </recommendedName>
</protein>
<evidence type="ECO:0000256" key="11">
    <source>
        <dbReference type="ARBA" id="ARBA00022848"/>
    </source>
</evidence>
<dbReference type="InterPro" id="IPR020946">
    <property type="entry name" value="Flavin_mOase-like"/>
</dbReference>
<dbReference type="InterPro" id="IPR050346">
    <property type="entry name" value="FMO-like"/>
</dbReference>
<keyword evidence="9 33" id="KW-0256">Endoplasmic reticulum</keyword>
<evidence type="ECO:0000256" key="31">
    <source>
        <dbReference type="ARBA" id="ARBA00049443"/>
    </source>
</evidence>
<keyword evidence="7 33" id="KW-0285">Flavoprotein</keyword>
<evidence type="ECO:0000256" key="12">
    <source>
        <dbReference type="ARBA" id="ARBA00022857"/>
    </source>
</evidence>
<dbReference type="GO" id="GO:0006629">
    <property type="term" value="P:lipid metabolic process"/>
    <property type="evidence" value="ECO:0007669"/>
    <property type="project" value="UniProtKB-KW"/>
</dbReference>
<dbReference type="WBParaSite" id="DME_0000767001-mRNA-1">
    <property type="protein sequence ID" value="DME_0000767001-mRNA-1"/>
    <property type="gene ID" value="DME_0000767001"/>
</dbReference>
<dbReference type="Gene3D" id="3.50.50.60">
    <property type="entry name" value="FAD/NAD(P)-binding domain"/>
    <property type="match status" value="2"/>
</dbReference>
<comment type="catalytic activity">
    <reaction evidence="23">
        <text>sulcatone + NADPH + O2 + H(+) = 4-methylpent-3-en-1-yl acetate + NADP(+) + H2O</text>
        <dbReference type="Rhea" id="RHEA:54864"/>
        <dbReference type="ChEBI" id="CHEBI:15377"/>
        <dbReference type="ChEBI" id="CHEBI:15378"/>
        <dbReference type="ChEBI" id="CHEBI:15379"/>
        <dbReference type="ChEBI" id="CHEBI:16310"/>
        <dbReference type="ChEBI" id="CHEBI:57783"/>
        <dbReference type="ChEBI" id="CHEBI:58349"/>
        <dbReference type="ChEBI" id="CHEBI:138373"/>
    </reaction>
    <physiologicalReaction direction="left-to-right" evidence="23">
        <dbReference type="Rhea" id="RHEA:54865"/>
    </physiologicalReaction>
</comment>
<dbReference type="PIRSF" id="PIRSF000332">
    <property type="entry name" value="FMO"/>
    <property type="match status" value="1"/>
</dbReference>
<dbReference type="GO" id="GO:0050660">
    <property type="term" value="F:flavin adenine dinucleotide binding"/>
    <property type="evidence" value="ECO:0007669"/>
    <property type="project" value="InterPro"/>
</dbReference>
<dbReference type="EMBL" id="UYYG01001202">
    <property type="protein sequence ID" value="VDN60131.1"/>
    <property type="molecule type" value="Genomic_DNA"/>
</dbReference>
<dbReference type="AlphaFoldDB" id="A0A0N4UJ54"/>
<evidence type="ECO:0000256" key="14">
    <source>
        <dbReference type="ARBA" id="ARBA00023002"/>
    </source>
</evidence>
<reference evidence="36 38" key="2">
    <citation type="submission" date="2018-11" db="EMBL/GenBank/DDBJ databases">
        <authorList>
            <consortium name="Pathogen Informatics"/>
        </authorList>
    </citation>
    <scope>NUCLEOTIDE SEQUENCE [LARGE SCALE GENOMIC DNA]</scope>
</reference>
<keyword evidence="14 33" id="KW-0560">Oxidoreductase</keyword>
<evidence type="ECO:0000256" key="9">
    <source>
        <dbReference type="ARBA" id="ARBA00022824"/>
    </source>
</evidence>
<comment type="catalytic activity">
    <reaction evidence="32">
        <text>octan-3-one + NADPH + O2 + H(+) = pentyl propanoate + NADP(+) + H2O</text>
        <dbReference type="Rhea" id="RHEA:54840"/>
        <dbReference type="ChEBI" id="CHEBI:15377"/>
        <dbReference type="ChEBI" id="CHEBI:15378"/>
        <dbReference type="ChEBI" id="CHEBI:15379"/>
        <dbReference type="ChEBI" id="CHEBI:57783"/>
        <dbReference type="ChEBI" id="CHEBI:58349"/>
        <dbReference type="ChEBI" id="CHEBI:80946"/>
        <dbReference type="ChEBI" id="CHEBI:87373"/>
    </reaction>
    <physiologicalReaction direction="left-to-right" evidence="32">
        <dbReference type="Rhea" id="RHEA:54841"/>
    </physiologicalReaction>
</comment>
<dbReference type="EC" id="1.-.-.-" evidence="34"/>
<dbReference type="FunFam" id="3.50.50.60:FF:000159">
    <property type="entry name" value="Dimethylaniline monooxygenase [N-oxide-forming]"/>
    <property type="match status" value="1"/>
</dbReference>
<evidence type="ECO:0000256" key="25">
    <source>
        <dbReference type="ARBA" id="ARBA00047977"/>
    </source>
</evidence>
<keyword evidence="12 33" id="KW-0521">NADP</keyword>
<dbReference type="GO" id="GO:0004499">
    <property type="term" value="F:N,N-dimethylaniline monooxygenase activity"/>
    <property type="evidence" value="ECO:0007669"/>
    <property type="project" value="UniProtKB-UniRule"/>
</dbReference>
<evidence type="ECO:0000256" key="8">
    <source>
        <dbReference type="ARBA" id="ARBA00022692"/>
    </source>
</evidence>
<dbReference type="SUPFAM" id="SSF51905">
    <property type="entry name" value="FAD/NAD(P)-binding domain"/>
    <property type="match status" value="2"/>
</dbReference>
<comment type="catalytic activity">
    <reaction evidence="26">
        <text>hypotaurine + NADPH + O2 + H(+) = taurine + NADP(+) + H2O</text>
        <dbReference type="Rhea" id="RHEA:69819"/>
        <dbReference type="ChEBI" id="CHEBI:15377"/>
        <dbReference type="ChEBI" id="CHEBI:15378"/>
        <dbReference type="ChEBI" id="CHEBI:15379"/>
        <dbReference type="ChEBI" id="CHEBI:57783"/>
        <dbReference type="ChEBI" id="CHEBI:57853"/>
        <dbReference type="ChEBI" id="CHEBI:58349"/>
        <dbReference type="ChEBI" id="CHEBI:507393"/>
        <dbReference type="EC" id="1.14.13.8"/>
    </reaction>
    <physiologicalReaction direction="left-to-right" evidence="26">
        <dbReference type="Rhea" id="RHEA:69820"/>
    </physiologicalReaction>
</comment>
<dbReference type="GO" id="GO:0016174">
    <property type="term" value="F:NAD(P)H oxidase H2O2-forming activity"/>
    <property type="evidence" value="ECO:0007669"/>
    <property type="project" value="UniProtKB-EC"/>
</dbReference>
<dbReference type="PRINTS" id="PR01125">
    <property type="entry name" value="FMOXYGENASE5"/>
</dbReference>
<dbReference type="InterPro" id="IPR036188">
    <property type="entry name" value="FAD/NAD-bd_sf"/>
</dbReference>
<keyword evidence="13 35" id="KW-1133">Transmembrane helix</keyword>
<keyword evidence="8 35" id="KW-0812">Transmembrane</keyword>
<keyword evidence="6" id="KW-0597">Phosphoprotein</keyword>
<dbReference type="PANTHER" id="PTHR23023">
    <property type="entry name" value="DIMETHYLANILINE MONOOXYGENASE"/>
    <property type="match status" value="1"/>
</dbReference>
<comment type="function">
    <text evidence="19">Broad spectrum monooxygenase that catalyzes the oxygenation of a wide variety of nitrogen- and sulfur-containing compounds including xenobiotics. Catalyzes the S-oxygenation of hypotaurine to produce taurine, an organic osmolyte involved in cell volume regulation as well as a variety of cytoprotective and developmental processes. In vitro, catalyzes the N-oxygenation of trimethylamine (TMA) to produce trimethylamine N-oxide (TMAO) and could therefore participate to the detoxification of this compound that is generated by the action of gut microbiota from dietary precursors such as choline, choline containing compounds, betaine or L-carnitine.</text>
</comment>
<dbReference type="STRING" id="318479.A0A0N4UJ54"/>
<evidence type="ECO:0000256" key="26">
    <source>
        <dbReference type="ARBA" id="ARBA00048041"/>
    </source>
</evidence>
<keyword evidence="17 33" id="KW-0472">Membrane</keyword>
<evidence type="ECO:0000256" key="1">
    <source>
        <dbReference type="ARBA" id="ARBA00001974"/>
    </source>
</evidence>
<keyword evidence="5" id="KW-0488">Methylation</keyword>
<dbReference type="Proteomes" id="UP000038040">
    <property type="component" value="Unplaced"/>
</dbReference>
<name>A0A0N4UJ54_DRAME</name>
<evidence type="ECO:0000256" key="16">
    <source>
        <dbReference type="ARBA" id="ARBA00023098"/>
    </source>
</evidence>
<evidence type="ECO:0000256" key="5">
    <source>
        <dbReference type="ARBA" id="ARBA00022481"/>
    </source>
</evidence>
<dbReference type="PRINTS" id="PR00370">
    <property type="entry name" value="FMOXYGENASE"/>
</dbReference>
<comment type="function">
    <text evidence="18">Acts as a Baeyer-Villiger monooxygenase on a broad range of substrates. Catalyzes the insertion of an oxygen atom into a carbon-carbon bond adjacent to a carbonyl, which converts ketones to esters. Active on diverse carbonyl compounds, whereas soft nucleophiles are mostly non- or poorly reactive. In contrast with other forms of FMO it is non- or poorly active on 'classical' substrates such as drugs, pesticides, and dietary components containing soft nucleophilic heteroatoms. Able to oxidize drug molecules bearing a carbonyl group on an aliphatic chain, such as nabumetone and pentoxifylline. Also, in the absence of substrates, shows slow but yet significant NADPH oxidase activity. Acts as a positive modulator of cholesterol biosynthesis as well as glucose homeostasis, promoting metabolic aging via pleiotropic effects.</text>
</comment>
<comment type="subcellular location">
    <subcellularLocation>
        <location evidence="2">Endoplasmic reticulum membrane</location>
        <topology evidence="2">Single-pass membrane protein</topology>
    </subcellularLocation>
    <subcellularLocation>
        <location evidence="3">Microsome membrane</location>
    </subcellularLocation>
</comment>
<comment type="catalytic activity">
    <reaction evidence="31">
        <text>N,N-dimethylaniline + NADPH + O2 + H(+) = N,N-dimethylaniline N-oxide + NADP(+) + H2O</text>
        <dbReference type="Rhea" id="RHEA:24468"/>
        <dbReference type="ChEBI" id="CHEBI:15377"/>
        <dbReference type="ChEBI" id="CHEBI:15378"/>
        <dbReference type="ChEBI" id="CHEBI:15379"/>
        <dbReference type="ChEBI" id="CHEBI:16269"/>
        <dbReference type="ChEBI" id="CHEBI:17735"/>
        <dbReference type="ChEBI" id="CHEBI:57783"/>
        <dbReference type="ChEBI" id="CHEBI:58349"/>
        <dbReference type="EC" id="1.14.13.8"/>
    </reaction>
    <physiologicalReaction direction="left-to-right" evidence="31">
        <dbReference type="Rhea" id="RHEA:24469"/>
    </physiologicalReaction>
</comment>
<evidence type="ECO:0000256" key="28">
    <source>
        <dbReference type="ARBA" id="ARBA00048459"/>
    </source>
</evidence>
<organism evidence="37 39">
    <name type="scientific">Dracunculus medinensis</name>
    <name type="common">Guinea worm</name>
    <dbReference type="NCBI Taxonomy" id="318479"/>
    <lineage>
        <taxon>Eukaryota</taxon>
        <taxon>Metazoa</taxon>
        <taxon>Ecdysozoa</taxon>
        <taxon>Nematoda</taxon>
        <taxon>Chromadorea</taxon>
        <taxon>Rhabditida</taxon>
        <taxon>Spirurina</taxon>
        <taxon>Dracunculoidea</taxon>
        <taxon>Dracunculidae</taxon>
        <taxon>Dracunculus</taxon>
    </lineage>
</organism>
<comment type="catalytic activity">
    <reaction evidence="22">
        <text>heptan-2-one + NADPH + O2 + H(+) = pentyl acetate + NADP(+) + H2O</text>
        <dbReference type="Rhea" id="RHEA:54836"/>
        <dbReference type="ChEBI" id="CHEBI:5672"/>
        <dbReference type="ChEBI" id="CHEBI:15377"/>
        <dbReference type="ChEBI" id="CHEBI:15378"/>
        <dbReference type="ChEBI" id="CHEBI:15379"/>
        <dbReference type="ChEBI" id="CHEBI:57783"/>
        <dbReference type="ChEBI" id="CHEBI:58349"/>
        <dbReference type="ChEBI" id="CHEBI:87362"/>
    </reaction>
    <physiologicalReaction direction="left-to-right" evidence="22">
        <dbReference type="Rhea" id="RHEA:54837"/>
    </physiologicalReaction>
</comment>
<comment type="catalytic activity">
    <reaction evidence="25">
        <text>hexan-3-one + NADPH + O2 + H(+) = ethyl butanoate + NADP(+) + H2O</text>
        <dbReference type="Rhea" id="RHEA:54844"/>
        <dbReference type="ChEBI" id="CHEBI:15377"/>
        <dbReference type="ChEBI" id="CHEBI:15378"/>
        <dbReference type="ChEBI" id="CHEBI:15379"/>
        <dbReference type="ChEBI" id="CHEBI:57783"/>
        <dbReference type="ChEBI" id="CHEBI:58349"/>
        <dbReference type="ChEBI" id="CHEBI:88764"/>
        <dbReference type="ChEBI" id="CHEBI:89891"/>
    </reaction>
    <physiologicalReaction direction="left-to-right" evidence="25">
        <dbReference type="Rhea" id="RHEA:54845"/>
    </physiologicalReaction>
</comment>
<comment type="catalytic activity">
    <reaction evidence="21">
        <text>hexan-3-one + NADPH + O2 + H(+) = propyl propanoate + NADP(+) + H2O</text>
        <dbReference type="Rhea" id="RHEA:54848"/>
        <dbReference type="ChEBI" id="CHEBI:15377"/>
        <dbReference type="ChEBI" id="CHEBI:15378"/>
        <dbReference type="ChEBI" id="CHEBI:15379"/>
        <dbReference type="ChEBI" id="CHEBI:57783"/>
        <dbReference type="ChEBI" id="CHEBI:58349"/>
        <dbReference type="ChEBI" id="CHEBI:89828"/>
        <dbReference type="ChEBI" id="CHEBI:89891"/>
    </reaction>
    <physiologicalReaction direction="left-to-right" evidence="21">
        <dbReference type="Rhea" id="RHEA:54849"/>
    </physiologicalReaction>
</comment>
<accession>A0A0N4UJ54</accession>
<evidence type="ECO:0000256" key="17">
    <source>
        <dbReference type="ARBA" id="ARBA00023136"/>
    </source>
</evidence>
<comment type="similarity">
    <text evidence="4 33 34">Belongs to the FMO family.</text>
</comment>
<dbReference type="OrthoDB" id="66881at2759"/>
<comment type="catalytic activity">
    <reaction evidence="30">
        <text>heptan-4-one + NADPH + O2 + H(+) = propyl butanoate + NADP(+) + H2O</text>
        <dbReference type="Rhea" id="RHEA:54852"/>
        <dbReference type="ChEBI" id="CHEBI:15377"/>
        <dbReference type="ChEBI" id="CHEBI:15378"/>
        <dbReference type="ChEBI" id="CHEBI:15379"/>
        <dbReference type="ChEBI" id="CHEBI:57783"/>
        <dbReference type="ChEBI" id="CHEBI:58349"/>
        <dbReference type="ChEBI" id="CHEBI:89484"/>
        <dbReference type="ChEBI" id="CHEBI:89719"/>
    </reaction>
    <physiologicalReaction direction="left-to-right" evidence="30">
        <dbReference type="Rhea" id="RHEA:54853"/>
    </physiologicalReaction>
</comment>
<comment type="catalytic activity">
    <reaction evidence="27">
        <text>trimethylamine + NADPH + O2 = trimethylamine N-oxide + NADP(+) + H2O</text>
        <dbReference type="Rhea" id="RHEA:31979"/>
        <dbReference type="ChEBI" id="CHEBI:15377"/>
        <dbReference type="ChEBI" id="CHEBI:15379"/>
        <dbReference type="ChEBI" id="CHEBI:15724"/>
        <dbReference type="ChEBI" id="CHEBI:57783"/>
        <dbReference type="ChEBI" id="CHEBI:58349"/>
        <dbReference type="ChEBI" id="CHEBI:58389"/>
        <dbReference type="EC" id="1.14.13.148"/>
    </reaction>
    <physiologicalReaction direction="left-to-right" evidence="27">
        <dbReference type="Rhea" id="RHEA:31980"/>
    </physiologicalReaction>
</comment>
<evidence type="ECO:0000256" key="10">
    <source>
        <dbReference type="ARBA" id="ARBA00022827"/>
    </source>
</evidence>
<keyword evidence="11" id="KW-0492">Microsome</keyword>
<keyword evidence="15 33" id="KW-0503">Monooxygenase</keyword>
<evidence type="ECO:0000256" key="22">
    <source>
        <dbReference type="ARBA" id="ARBA00047574"/>
    </source>
</evidence>
<evidence type="ECO:0000256" key="29">
    <source>
        <dbReference type="ARBA" id="ARBA00048989"/>
    </source>
</evidence>
<evidence type="ECO:0000256" key="7">
    <source>
        <dbReference type="ARBA" id="ARBA00022630"/>
    </source>
</evidence>
<feature type="transmembrane region" description="Helical" evidence="35">
    <location>
        <begin position="495"/>
        <end position="519"/>
    </location>
</feature>